<evidence type="ECO:0000256" key="1">
    <source>
        <dbReference type="SAM" id="MobiDB-lite"/>
    </source>
</evidence>
<dbReference type="EMBL" id="BGZK01000102">
    <property type="protein sequence ID" value="GBP18897.1"/>
    <property type="molecule type" value="Genomic_DNA"/>
</dbReference>
<evidence type="ECO:0000313" key="3">
    <source>
        <dbReference type="Proteomes" id="UP000299102"/>
    </source>
</evidence>
<reference evidence="2 3" key="1">
    <citation type="journal article" date="2019" name="Commun. Biol.">
        <title>The bagworm genome reveals a unique fibroin gene that provides high tensile strength.</title>
        <authorList>
            <person name="Kono N."/>
            <person name="Nakamura H."/>
            <person name="Ohtoshi R."/>
            <person name="Tomita M."/>
            <person name="Numata K."/>
            <person name="Arakawa K."/>
        </authorList>
    </citation>
    <scope>NUCLEOTIDE SEQUENCE [LARGE SCALE GENOMIC DNA]</scope>
</reference>
<gene>
    <name evidence="2" type="ORF">EVAR_20429_1</name>
</gene>
<accession>A0A4C1TY00</accession>
<evidence type="ECO:0000313" key="2">
    <source>
        <dbReference type="EMBL" id="GBP18897.1"/>
    </source>
</evidence>
<feature type="region of interest" description="Disordered" evidence="1">
    <location>
        <begin position="91"/>
        <end position="114"/>
    </location>
</feature>
<organism evidence="2 3">
    <name type="scientific">Eumeta variegata</name>
    <name type="common">Bagworm moth</name>
    <name type="synonym">Eumeta japonica</name>
    <dbReference type="NCBI Taxonomy" id="151549"/>
    <lineage>
        <taxon>Eukaryota</taxon>
        <taxon>Metazoa</taxon>
        <taxon>Ecdysozoa</taxon>
        <taxon>Arthropoda</taxon>
        <taxon>Hexapoda</taxon>
        <taxon>Insecta</taxon>
        <taxon>Pterygota</taxon>
        <taxon>Neoptera</taxon>
        <taxon>Endopterygota</taxon>
        <taxon>Lepidoptera</taxon>
        <taxon>Glossata</taxon>
        <taxon>Ditrysia</taxon>
        <taxon>Tineoidea</taxon>
        <taxon>Psychidae</taxon>
        <taxon>Oiketicinae</taxon>
        <taxon>Eumeta</taxon>
    </lineage>
</organism>
<protein>
    <submittedName>
        <fullName evidence="2">Uncharacterized protein</fullName>
    </submittedName>
</protein>
<dbReference type="Proteomes" id="UP000299102">
    <property type="component" value="Unassembled WGS sequence"/>
</dbReference>
<keyword evidence="3" id="KW-1185">Reference proteome</keyword>
<comment type="caution">
    <text evidence="2">The sequence shown here is derived from an EMBL/GenBank/DDBJ whole genome shotgun (WGS) entry which is preliminary data.</text>
</comment>
<proteinExistence type="predicted"/>
<name>A0A4C1TY00_EUMVA</name>
<dbReference type="AlphaFoldDB" id="A0A4C1TY00"/>
<sequence>MASHLTRLLCGFLERSCPRQMVDFYGANNKHAFGEMSFEPGCRFKLHFNGVSIGRVIDCAALLPNRSRSHLGIKETFFRASRTSIRRKSEVSEVGCATPTTGSETASEHRRETF</sequence>